<dbReference type="Gene3D" id="3.40.50.1010">
    <property type="entry name" value="5'-nuclease"/>
    <property type="match status" value="1"/>
</dbReference>
<keyword evidence="2" id="KW-1185">Reference proteome</keyword>
<sequence length="145" mass="16058">MTVFADTSAVVKRYAKEPGQDLIRQIPILVVSQLARVEVSAALWGKERMGEISHREAAVLESLFEREYHHLDDGPRVFSPVRVTPVVLEAGARLARKHRLRGFDSIQLASAILAAETAPEITEFAAWDKRLREAAAAEGFALIPD</sequence>
<comment type="caution">
    <text evidence="1">The sequence shown here is derived from an EMBL/GenBank/DDBJ whole genome shotgun (WGS) entry which is preliminary data.</text>
</comment>
<organism evidence="1 2">
    <name type="scientific">Kibdelosporangium banguiense</name>
    <dbReference type="NCBI Taxonomy" id="1365924"/>
    <lineage>
        <taxon>Bacteria</taxon>
        <taxon>Bacillati</taxon>
        <taxon>Actinomycetota</taxon>
        <taxon>Actinomycetes</taxon>
        <taxon>Pseudonocardiales</taxon>
        <taxon>Pseudonocardiaceae</taxon>
        <taxon>Kibdelosporangium</taxon>
    </lineage>
</organism>
<evidence type="ECO:0000313" key="2">
    <source>
        <dbReference type="Proteomes" id="UP001519332"/>
    </source>
</evidence>
<reference evidence="1 2" key="1">
    <citation type="submission" date="2021-03" db="EMBL/GenBank/DDBJ databases">
        <title>Sequencing the genomes of 1000 actinobacteria strains.</title>
        <authorList>
            <person name="Klenk H.-P."/>
        </authorList>
    </citation>
    <scope>NUCLEOTIDE SEQUENCE [LARGE SCALE GENOMIC DNA]</scope>
    <source>
        <strain evidence="1 2">DSM 46670</strain>
    </source>
</reference>
<accession>A0ABS4T9V0</accession>
<dbReference type="EMBL" id="JAGINW010000001">
    <property type="protein sequence ID" value="MBP2320724.1"/>
    <property type="molecule type" value="Genomic_DNA"/>
</dbReference>
<gene>
    <name evidence="1" type="ORF">JOF56_001109</name>
</gene>
<dbReference type="SUPFAM" id="SSF88723">
    <property type="entry name" value="PIN domain-like"/>
    <property type="match status" value="1"/>
</dbReference>
<proteinExistence type="predicted"/>
<evidence type="ECO:0000313" key="1">
    <source>
        <dbReference type="EMBL" id="MBP2320724.1"/>
    </source>
</evidence>
<dbReference type="CDD" id="cd09874">
    <property type="entry name" value="PIN_MT3492-like"/>
    <property type="match status" value="1"/>
</dbReference>
<dbReference type="RefSeq" id="WP_209635149.1">
    <property type="nucleotide sequence ID" value="NZ_JAGINW010000001.1"/>
</dbReference>
<name>A0ABS4T9V0_9PSEU</name>
<protein>
    <submittedName>
        <fullName evidence="1">Nucleic acid-binding protein</fullName>
    </submittedName>
</protein>
<dbReference type="InterPro" id="IPR029060">
    <property type="entry name" value="PIN-like_dom_sf"/>
</dbReference>
<dbReference type="Proteomes" id="UP001519332">
    <property type="component" value="Unassembled WGS sequence"/>
</dbReference>